<feature type="repeat" description="PPR" evidence="2">
    <location>
        <begin position="197"/>
        <end position="231"/>
    </location>
</feature>
<reference evidence="4 5" key="1">
    <citation type="journal article" date="2022" name="Nat. Plants">
        <title>Genomes of leafy and leafless Platanthera orchids illuminate the evolution of mycoheterotrophy.</title>
        <authorList>
            <person name="Li M.H."/>
            <person name="Liu K.W."/>
            <person name="Li Z."/>
            <person name="Lu H.C."/>
            <person name="Ye Q.L."/>
            <person name="Zhang D."/>
            <person name="Wang J.Y."/>
            <person name="Li Y.F."/>
            <person name="Zhong Z.M."/>
            <person name="Liu X."/>
            <person name="Yu X."/>
            <person name="Liu D.K."/>
            <person name="Tu X.D."/>
            <person name="Liu B."/>
            <person name="Hao Y."/>
            <person name="Liao X.Y."/>
            <person name="Jiang Y.T."/>
            <person name="Sun W.H."/>
            <person name="Chen J."/>
            <person name="Chen Y.Q."/>
            <person name="Ai Y."/>
            <person name="Zhai J.W."/>
            <person name="Wu S.S."/>
            <person name="Zhou Z."/>
            <person name="Hsiao Y.Y."/>
            <person name="Wu W.L."/>
            <person name="Chen Y.Y."/>
            <person name="Lin Y.F."/>
            <person name="Hsu J.L."/>
            <person name="Li C.Y."/>
            <person name="Wang Z.W."/>
            <person name="Zhao X."/>
            <person name="Zhong W.Y."/>
            <person name="Ma X.K."/>
            <person name="Ma L."/>
            <person name="Huang J."/>
            <person name="Chen G.Z."/>
            <person name="Huang M.Z."/>
            <person name="Huang L."/>
            <person name="Peng D.H."/>
            <person name="Luo Y.B."/>
            <person name="Zou S.Q."/>
            <person name="Chen S.P."/>
            <person name="Lan S."/>
            <person name="Tsai W.C."/>
            <person name="Van de Peer Y."/>
            <person name="Liu Z.J."/>
        </authorList>
    </citation>
    <scope>NUCLEOTIDE SEQUENCE [LARGE SCALE GENOMIC DNA]</scope>
    <source>
        <strain evidence="4">Lor288</strain>
    </source>
</reference>
<evidence type="ECO:0000313" key="4">
    <source>
        <dbReference type="EMBL" id="KAK8937835.1"/>
    </source>
</evidence>
<feature type="region of interest" description="Disordered" evidence="3">
    <location>
        <begin position="1"/>
        <end position="23"/>
    </location>
</feature>
<dbReference type="InterPro" id="IPR046848">
    <property type="entry name" value="E_motif"/>
</dbReference>
<dbReference type="PROSITE" id="PS51375">
    <property type="entry name" value="PPR"/>
    <property type="match status" value="2"/>
</dbReference>
<evidence type="ECO:0000256" key="2">
    <source>
        <dbReference type="PROSITE-ProRule" id="PRU00708"/>
    </source>
</evidence>
<proteinExistence type="predicted"/>
<feature type="repeat" description="PPR" evidence="2">
    <location>
        <begin position="273"/>
        <end position="307"/>
    </location>
</feature>
<dbReference type="InterPro" id="IPR046960">
    <property type="entry name" value="PPR_At4g14850-like_plant"/>
</dbReference>
<comment type="caution">
    <text evidence="4">The sequence shown here is derived from an EMBL/GenBank/DDBJ whole genome shotgun (WGS) entry which is preliminary data.</text>
</comment>
<dbReference type="NCBIfam" id="TIGR00756">
    <property type="entry name" value="PPR"/>
    <property type="match status" value="2"/>
</dbReference>
<feature type="compositionally biased region" description="Polar residues" evidence="3">
    <location>
        <begin position="496"/>
        <end position="506"/>
    </location>
</feature>
<dbReference type="Pfam" id="PF20431">
    <property type="entry name" value="E_motif"/>
    <property type="match status" value="1"/>
</dbReference>
<dbReference type="EMBL" id="JBBWWR010000021">
    <property type="protein sequence ID" value="KAK8937835.1"/>
    <property type="molecule type" value="Genomic_DNA"/>
</dbReference>
<dbReference type="InterPro" id="IPR002885">
    <property type="entry name" value="PPR_rpt"/>
</dbReference>
<dbReference type="PANTHER" id="PTHR47926:SF488">
    <property type="entry name" value="DYW DOMAIN-CONTAINING PROTEIN"/>
    <property type="match status" value="1"/>
</dbReference>
<evidence type="ECO:0000256" key="3">
    <source>
        <dbReference type="SAM" id="MobiDB-lite"/>
    </source>
</evidence>
<keyword evidence="5" id="KW-1185">Reference proteome</keyword>
<name>A0ABR2LCM2_9ASPA</name>
<evidence type="ECO:0000256" key="1">
    <source>
        <dbReference type="ARBA" id="ARBA00022737"/>
    </source>
</evidence>
<dbReference type="Pfam" id="PF13041">
    <property type="entry name" value="PPR_2"/>
    <property type="match status" value="1"/>
</dbReference>
<accession>A0ABR2LCM2</accession>
<dbReference type="Gene3D" id="1.25.40.10">
    <property type="entry name" value="Tetratricopeptide repeat domain"/>
    <property type="match status" value="2"/>
</dbReference>
<sequence>MIAPDLSKLSPARADPRRSSSSSRSFVSSSWVLLSKCSSVREIQQLHAGAVKSIHPDSSYLSELLIEALLSSFNGPTSASMLLYAHQVFDRVTHPDARLFNTLSHGYSHPITPTNPSSSCPGCWSRPSPPTPTPSLPCSRPALPPAPSRRAAASFKLGFAPNPFLLPTLINMYSQCGVIEAASAVFIRGTDDESRRCVVSYNSMITACVQSSRPGEALALFLEMQARRLRPTHVTLLGVLAASALMGALDLGKWIHEYVKKMTMKNAKWSEDDVKVGTALIDMYAKCGSLEDAVAVFEEMEFRDAQAWSAMIVAHAIHGHGKLALSLFDRMVEGGNPLLVQPFRHADMDLFYGCIVDLLGRTGRLEEAYRFMEEGLPLEPTPILWTLLSACGDHQNLDLRKKVFRGIIELDGWHGGDFVIMSNMCASNQRWEEVNPIRKLMSERGAAKVPGCSSIQVDGTVHEFFSGDGKHPDSRKMHGMANEVVERIKAAGYAPDTNQSGASPGSNRRGEGREPQVSQREAGDCIRAPKHYAGNHHSCGEES</sequence>
<organism evidence="4 5">
    <name type="scientific">Platanthera guangdongensis</name>
    <dbReference type="NCBI Taxonomy" id="2320717"/>
    <lineage>
        <taxon>Eukaryota</taxon>
        <taxon>Viridiplantae</taxon>
        <taxon>Streptophyta</taxon>
        <taxon>Embryophyta</taxon>
        <taxon>Tracheophyta</taxon>
        <taxon>Spermatophyta</taxon>
        <taxon>Magnoliopsida</taxon>
        <taxon>Liliopsida</taxon>
        <taxon>Asparagales</taxon>
        <taxon>Orchidaceae</taxon>
        <taxon>Orchidoideae</taxon>
        <taxon>Orchideae</taxon>
        <taxon>Orchidinae</taxon>
        <taxon>Platanthera</taxon>
    </lineage>
</organism>
<evidence type="ECO:0000313" key="5">
    <source>
        <dbReference type="Proteomes" id="UP001412067"/>
    </source>
</evidence>
<dbReference type="PANTHER" id="PTHR47926">
    <property type="entry name" value="PENTATRICOPEPTIDE REPEAT-CONTAINING PROTEIN"/>
    <property type="match status" value="1"/>
</dbReference>
<keyword evidence="1" id="KW-0677">Repeat</keyword>
<feature type="region of interest" description="Disordered" evidence="3">
    <location>
        <begin position="491"/>
        <end position="543"/>
    </location>
</feature>
<protein>
    <submittedName>
        <fullName evidence="4">Pentatricopeptide repeat-containing protein</fullName>
    </submittedName>
</protein>
<dbReference type="Proteomes" id="UP001412067">
    <property type="component" value="Unassembled WGS sequence"/>
</dbReference>
<dbReference type="Pfam" id="PF01535">
    <property type="entry name" value="PPR"/>
    <property type="match status" value="2"/>
</dbReference>
<gene>
    <name evidence="4" type="primary">PCMP-H26</name>
    <name evidence="4" type="ORF">KSP40_PGU017591</name>
</gene>
<dbReference type="InterPro" id="IPR011990">
    <property type="entry name" value="TPR-like_helical_dom_sf"/>
</dbReference>